<dbReference type="PANTHER" id="PTHR33936">
    <property type="entry name" value="PROTEIN CBG17840"/>
    <property type="match status" value="1"/>
</dbReference>
<feature type="domain" description="C2H2-type" evidence="3">
    <location>
        <begin position="74"/>
        <end position="102"/>
    </location>
</feature>
<keyword evidence="1" id="KW-0479">Metal-binding</keyword>
<dbReference type="GO" id="GO:0008270">
    <property type="term" value="F:zinc ion binding"/>
    <property type="evidence" value="ECO:0007669"/>
    <property type="project" value="UniProtKB-KW"/>
</dbReference>
<feature type="domain" description="C2H2-type" evidence="3">
    <location>
        <begin position="170"/>
        <end position="198"/>
    </location>
</feature>
<accession>A0AAV2Q6Y0</accession>
<dbReference type="SUPFAM" id="SSF57667">
    <property type="entry name" value="beta-beta-alpha zinc fingers"/>
    <property type="match status" value="1"/>
</dbReference>
<dbReference type="InterPro" id="IPR036236">
    <property type="entry name" value="Znf_C2H2_sf"/>
</dbReference>
<proteinExistence type="predicted"/>
<reference evidence="4 5" key="1">
    <citation type="submission" date="2024-05" db="EMBL/GenBank/DDBJ databases">
        <authorList>
            <person name="Wallberg A."/>
        </authorList>
    </citation>
    <scope>NUCLEOTIDE SEQUENCE [LARGE SCALE GENOMIC DNA]</scope>
</reference>
<feature type="domain" description="C2H2-type" evidence="3">
    <location>
        <begin position="45"/>
        <end position="72"/>
    </location>
</feature>
<dbReference type="Proteomes" id="UP001497623">
    <property type="component" value="Unassembled WGS sequence"/>
</dbReference>
<gene>
    <name evidence="4" type="ORF">MNOR_LOCUS7759</name>
</gene>
<keyword evidence="1" id="KW-0862">Zinc</keyword>
<dbReference type="SMART" id="SM00355">
    <property type="entry name" value="ZnF_C2H2"/>
    <property type="match status" value="5"/>
</dbReference>
<evidence type="ECO:0000259" key="3">
    <source>
        <dbReference type="PROSITE" id="PS50157"/>
    </source>
</evidence>
<evidence type="ECO:0000313" key="4">
    <source>
        <dbReference type="EMBL" id="CAL4069338.1"/>
    </source>
</evidence>
<dbReference type="EMBL" id="CAXKWB010003478">
    <property type="protein sequence ID" value="CAL4069338.1"/>
    <property type="molecule type" value="Genomic_DNA"/>
</dbReference>
<evidence type="ECO:0000313" key="5">
    <source>
        <dbReference type="Proteomes" id="UP001497623"/>
    </source>
</evidence>
<dbReference type="PANTHER" id="PTHR33936:SF24">
    <property type="entry name" value="C2H2-TYPE DOMAIN-CONTAINING PROTEIN"/>
    <property type="match status" value="1"/>
</dbReference>
<dbReference type="AlphaFoldDB" id="A0AAV2Q6Y0"/>
<keyword evidence="1" id="KW-0863">Zinc-finger</keyword>
<sequence>MPPKRKQDEPEESSENSAPKKVKKEDFDSDAKTPERKTMAADANFVCLRCDKGFARKGTYTTHIRNVCGIKSAHPCPVCSKVFTCESYLKNHLRKSHIKPTANPCPHCSKVFSCERYLKDHIPRHHKPHYTPRLTYAAKLHRLKNESASLEYTQSCHIMKNESASLEYTQSCRICWQVFTREQDLNEHVIKVHEGKTGVISPTQKFDSINYIKNLFKCGEEGCENAYLPNMRSFRTHIKQLHGKDIQVSTHQFSSFEEFTYWKDATEAKIGIKYSKRGATRKSQNSQKSIYYCRRSGVFIPKGKGKKKFKRQGTCKIGCYCSSAIELVVTNGIYIVTYYEDHFGHTLNKQDLKHTLLPQSTKDFVADKLDQKVPTEHILKLIREDSTEYDRSFLITCQDIVNIEREFCLDNLQTLHPNDVESCRILAESMGSQVLYLKQQGVSDPEYPKLEDEYILIFMKKGQESVLQSHKDNKNLEILMDSTHGISKKGFQATTLMCITNLNEGFPLAICVSSNVKKNIIEIFLEKVKQKAGQSLNAFVFMSDDTTIFREAWWSIMGPESITHILICSWHTLRAWLKRIHQMKNVQKAEKKMIFQMLHILQKIVSMDEFNRKSELFLKYLKDKQYNGFLKYFQKNYLAEQRVKMWAFCHRKGVHLHTNNYLESMHKVLKYQFMKGKKVKRLDKCVIALSNLIDSRIYGRLHNLIFGVLDNNNIINLPVTATDDELNQEIDEFSDDELNQEIDEFSDDELNHEQLVGDVVQLLQEIKEEVESPNMPLNLLRTLKTQLTRSKALIN</sequence>
<evidence type="ECO:0000256" key="1">
    <source>
        <dbReference type="PROSITE-ProRule" id="PRU00042"/>
    </source>
</evidence>
<dbReference type="Pfam" id="PF12874">
    <property type="entry name" value="zf-met"/>
    <property type="match status" value="1"/>
</dbReference>
<dbReference type="PROSITE" id="PS00028">
    <property type="entry name" value="ZINC_FINGER_C2H2_1"/>
    <property type="match status" value="2"/>
</dbReference>
<feature type="region of interest" description="Disordered" evidence="2">
    <location>
        <begin position="1"/>
        <end position="35"/>
    </location>
</feature>
<dbReference type="PROSITE" id="PS50157">
    <property type="entry name" value="ZINC_FINGER_C2H2_2"/>
    <property type="match status" value="3"/>
</dbReference>
<dbReference type="Gene3D" id="3.30.160.60">
    <property type="entry name" value="Classic Zinc Finger"/>
    <property type="match status" value="2"/>
</dbReference>
<feature type="non-terminal residue" evidence="4">
    <location>
        <position position="795"/>
    </location>
</feature>
<dbReference type="InterPro" id="IPR052797">
    <property type="entry name" value="RegFact_GeneExpr_CellDeath"/>
</dbReference>
<feature type="compositionally biased region" description="Basic and acidic residues" evidence="2">
    <location>
        <begin position="23"/>
        <end position="35"/>
    </location>
</feature>
<keyword evidence="5" id="KW-1185">Reference proteome</keyword>
<evidence type="ECO:0000256" key="2">
    <source>
        <dbReference type="SAM" id="MobiDB-lite"/>
    </source>
</evidence>
<comment type="caution">
    <text evidence="4">The sequence shown here is derived from an EMBL/GenBank/DDBJ whole genome shotgun (WGS) entry which is preliminary data.</text>
</comment>
<protein>
    <recommendedName>
        <fullName evidence="3">C2H2-type domain-containing protein</fullName>
    </recommendedName>
</protein>
<name>A0AAV2Q6Y0_MEGNR</name>
<organism evidence="4 5">
    <name type="scientific">Meganyctiphanes norvegica</name>
    <name type="common">Northern krill</name>
    <name type="synonym">Thysanopoda norvegica</name>
    <dbReference type="NCBI Taxonomy" id="48144"/>
    <lineage>
        <taxon>Eukaryota</taxon>
        <taxon>Metazoa</taxon>
        <taxon>Ecdysozoa</taxon>
        <taxon>Arthropoda</taxon>
        <taxon>Crustacea</taxon>
        <taxon>Multicrustacea</taxon>
        <taxon>Malacostraca</taxon>
        <taxon>Eumalacostraca</taxon>
        <taxon>Eucarida</taxon>
        <taxon>Euphausiacea</taxon>
        <taxon>Euphausiidae</taxon>
        <taxon>Meganyctiphanes</taxon>
    </lineage>
</organism>
<dbReference type="InterPro" id="IPR013087">
    <property type="entry name" value="Znf_C2H2_type"/>
</dbReference>